<reference evidence="2 3" key="1">
    <citation type="submission" date="2020-07" db="EMBL/GenBank/DDBJ databases">
        <title>Sequencing the genomes of 1000 actinobacteria strains.</title>
        <authorList>
            <person name="Klenk H.-P."/>
        </authorList>
    </citation>
    <scope>NUCLEOTIDE SEQUENCE [LARGE SCALE GENOMIC DNA]</scope>
    <source>
        <strain evidence="2 3">DSM 40398</strain>
    </source>
</reference>
<sequence>MDEFTPYETALLCGGPTRAARVALLALYEKRRVRVSRGTRRVTVVEREAEDAVQAALLDEVPDTGFQLGYVLDAVAESDEVAAVAGGLVERGLLRRGFRGRLRPTRKGKAARRRLRADAGSGTPSGLGVLKGAAPDAVTRLAALGTAAVEDAKLRHVMEMDNPKPLDLPYDWALNGVNRNTSQSRLSDTQYSGYAYNIWDNNDGSGNY</sequence>
<dbReference type="Proteomes" id="UP000529783">
    <property type="component" value="Unassembled WGS sequence"/>
</dbReference>
<keyword evidence="3" id="KW-1185">Reference proteome</keyword>
<feature type="region of interest" description="Disordered" evidence="1">
    <location>
        <begin position="105"/>
        <end position="126"/>
    </location>
</feature>
<evidence type="ECO:0000313" key="3">
    <source>
        <dbReference type="Proteomes" id="UP000529783"/>
    </source>
</evidence>
<evidence type="ECO:0000313" key="2">
    <source>
        <dbReference type="EMBL" id="NYD51025.1"/>
    </source>
</evidence>
<proteinExistence type="predicted"/>
<dbReference type="AlphaFoldDB" id="A0A7Y9JJC5"/>
<comment type="caution">
    <text evidence="2">The sequence shown here is derived from an EMBL/GenBank/DDBJ whole genome shotgun (WGS) entry which is preliminary data.</text>
</comment>
<evidence type="ECO:0008006" key="4">
    <source>
        <dbReference type="Google" id="ProtNLM"/>
    </source>
</evidence>
<name>A0A7Y9JJC5_9ACTN</name>
<dbReference type="NCBIfam" id="TIGR04222">
    <property type="entry name" value="near_uncomplex"/>
    <property type="match status" value="1"/>
</dbReference>
<protein>
    <recommendedName>
        <fullName evidence="4">TIGR04222 domain-containing membrane protein</fullName>
    </recommendedName>
</protein>
<dbReference type="InterPro" id="IPR026467">
    <property type="entry name" value="Ser/Gly_Cys_C_dom"/>
</dbReference>
<accession>A0A7Y9JJC5</accession>
<feature type="compositionally biased region" description="Basic residues" evidence="1">
    <location>
        <begin position="105"/>
        <end position="115"/>
    </location>
</feature>
<organism evidence="2 3">
    <name type="scientific">Actinomadura luteofluorescens</name>
    <dbReference type="NCBI Taxonomy" id="46163"/>
    <lineage>
        <taxon>Bacteria</taxon>
        <taxon>Bacillati</taxon>
        <taxon>Actinomycetota</taxon>
        <taxon>Actinomycetes</taxon>
        <taxon>Streptosporangiales</taxon>
        <taxon>Thermomonosporaceae</taxon>
        <taxon>Actinomadura</taxon>
    </lineage>
</organism>
<dbReference type="EMBL" id="JACCBA010000001">
    <property type="protein sequence ID" value="NYD51025.1"/>
    <property type="molecule type" value="Genomic_DNA"/>
</dbReference>
<evidence type="ECO:0000256" key="1">
    <source>
        <dbReference type="SAM" id="MobiDB-lite"/>
    </source>
</evidence>
<gene>
    <name evidence="2" type="ORF">BJY14_007008</name>
</gene>